<keyword evidence="11" id="KW-0460">Magnesium</keyword>
<dbReference type="Pfam" id="PF21530">
    <property type="entry name" value="Pif1_2B_dom"/>
    <property type="match status" value="1"/>
</dbReference>
<dbReference type="PANTHER" id="PTHR47642:SF5">
    <property type="entry name" value="ATP-DEPENDENT DNA HELICASE"/>
    <property type="match status" value="1"/>
</dbReference>
<dbReference type="InterPro" id="IPR011320">
    <property type="entry name" value="RNase_H1_N"/>
</dbReference>
<keyword evidence="14" id="KW-0413">Isomerase</keyword>
<accession>A0A7U2HWK6</accession>
<reference evidence="19" key="1">
    <citation type="journal article" date="2021" name="BMC Genomics">
        <title>Chromosome-level genome assembly and manually-curated proteome of model necrotroph Parastagonospora nodorum Sn15 reveals a genome-wide trove of candidate effector homologs, and redundancy of virulence-related functions within an accessory chromosome.</title>
        <authorList>
            <person name="Bertazzoni S."/>
            <person name="Jones D.A.B."/>
            <person name="Phan H.T."/>
            <person name="Tan K.-C."/>
            <person name="Hane J.K."/>
        </authorList>
    </citation>
    <scope>NUCLEOTIDE SEQUENCE [LARGE SCALE GENOMIC DNA]</scope>
    <source>
        <strain evidence="19">SN15 / ATCC MYA-4574 / FGSC 10173)</strain>
    </source>
</reference>
<dbReference type="OrthoDB" id="432234at2759"/>
<keyword evidence="4" id="KW-0479">Metal-binding</keyword>
<protein>
    <recommendedName>
        <fullName evidence="15">ATP-dependent DNA helicase</fullName>
        <ecNumber evidence="15">5.6.2.3</ecNumber>
    </recommendedName>
</protein>
<keyword evidence="12" id="KW-0238">DNA-binding</keyword>
<dbReference type="EC" id="5.6.2.3" evidence="15"/>
<keyword evidence="5 15" id="KW-0547">Nucleotide-binding</keyword>
<comment type="similarity">
    <text evidence="2">Belongs to the RNase H family.</text>
</comment>
<dbReference type="FunFam" id="3.40.970.10:FF:000001">
    <property type="entry name" value="Ribonuclease H1"/>
    <property type="match status" value="1"/>
</dbReference>
<evidence type="ECO:0000313" key="18">
    <source>
        <dbReference type="EMBL" id="QRC91366.1"/>
    </source>
</evidence>
<comment type="cofactor">
    <cofactor evidence="1 15">
        <name>Mg(2+)</name>
        <dbReference type="ChEBI" id="CHEBI:18420"/>
    </cofactor>
</comment>
<keyword evidence="8 15" id="KW-0378">Hydrolase</keyword>
<evidence type="ECO:0000256" key="4">
    <source>
        <dbReference type="ARBA" id="ARBA00022723"/>
    </source>
</evidence>
<keyword evidence="13 15" id="KW-0234">DNA repair</keyword>
<feature type="compositionally biased region" description="Low complexity" evidence="16">
    <location>
        <begin position="9"/>
        <end position="30"/>
    </location>
</feature>
<dbReference type="Proteomes" id="UP000663193">
    <property type="component" value="Chromosome 1"/>
</dbReference>
<evidence type="ECO:0000256" key="15">
    <source>
        <dbReference type="RuleBase" id="RU363044"/>
    </source>
</evidence>
<sequence length="917" mass="103305">MNAALGIDQPHQAPPHAYAAPPHHAPPQAASSTTVPQHWPAAPHSHYTGQYPARYISENVLPTIAPRHDAQGMESKKRNYPEAADIDRYHRWAQERAQTHQSTGPREAAREVEMPQVYVPSTGSFALLDRPIPIPYTTSSHTPGAPSLPGAALYEKTKLAKSDRTPEPSRKHEGTTNKRSSSPPPLLQNHKVRRLEHPQARQESRQSYTVAKQPVGMSEPPRGTQHNPLEIPSSPERAPQHVASQKKKKQKYYAVAVGHEMGIYTEWDKVKLQTDGYPGAKHKAFATRAEAVDWFRENQRPINQESRKQADYLDRAEWHYVQQGHSGLYGHPASGPGRPPYDAEALRIYRQEINIMEQKRHAELGIEPPLELDEELELPYAVFNAASPHKATEISLDPDPVLKPEQQKVVDLILEGHNVFYTGSAGCGKSTILKAFVKQMSLRGKRVKIVAPTNLAALNVGGVTTWSFAGWTPDSMKKSLATLMKNASGKEVWERFDKTDVLVIDEISMVENLLFERLNHIMKASIGEKRGGGPFGGVQVIVTGDFCQLSPVRPFQYCIGCGWELIRDNQWRPKEYRCENKHCGEDVFQDIDKWAFRSKAWEECNFKHINLTEIHRQSDKKFISILQKIRTDGVILKPHGHILLNHTSETEGAIKLFARRDDVDRVNNENISQLPAEPVTYKCVDHFDWKPHHKDDTSMEKNARPGEDGTLAALKEHRYEIYVHLKEGMRVVLQANLDASAGLVNGSQGTIIGFEPFDEKRLPRKPENRNEAGASDANFTRGTYARYFEEQIKFFAKQNKSQPWPIVKFDNGLERTIFADATASELGNEEPYSLLSRTQIPLMAGYAITVHKSQGMTLERVIVDLSRAFEPSQIYVALSRARSLKGLKVIGLPRTNLGGANEQVKEFFEKFLKKTST</sequence>
<dbReference type="VEuPathDB" id="FungiDB:JI435_008700"/>
<dbReference type="AlphaFoldDB" id="A0A7U2HWK6"/>
<dbReference type="GO" id="GO:0004523">
    <property type="term" value="F:RNA-DNA hybrid ribonuclease activity"/>
    <property type="evidence" value="ECO:0007669"/>
    <property type="project" value="UniProtKB-ARBA"/>
</dbReference>
<keyword evidence="7 15" id="KW-0227">DNA damage</keyword>
<name>A0A7U2HWK6_PHANO</name>
<organism evidence="18 19">
    <name type="scientific">Phaeosphaeria nodorum (strain SN15 / ATCC MYA-4574 / FGSC 10173)</name>
    <name type="common">Glume blotch fungus</name>
    <name type="synonym">Parastagonospora nodorum</name>
    <dbReference type="NCBI Taxonomy" id="321614"/>
    <lineage>
        <taxon>Eukaryota</taxon>
        <taxon>Fungi</taxon>
        <taxon>Dikarya</taxon>
        <taxon>Ascomycota</taxon>
        <taxon>Pezizomycotina</taxon>
        <taxon>Dothideomycetes</taxon>
        <taxon>Pleosporomycetidae</taxon>
        <taxon>Pleosporales</taxon>
        <taxon>Pleosporineae</taxon>
        <taxon>Phaeosphaeriaceae</taxon>
        <taxon>Parastagonospora</taxon>
    </lineage>
</organism>
<keyword evidence="15" id="KW-0233">DNA recombination</keyword>
<dbReference type="EMBL" id="CP069023">
    <property type="protein sequence ID" value="QRC91366.1"/>
    <property type="molecule type" value="Genomic_DNA"/>
</dbReference>
<evidence type="ECO:0000256" key="6">
    <source>
        <dbReference type="ARBA" id="ARBA00022759"/>
    </source>
</evidence>
<keyword evidence="19" id="KW-1185">Reference proteome</keyword>
<dbReference type="SUPFAM" id="SSF55658">
    <property type="entry name" value="L9 N-domain-like"/>
    <property type="match status" value="1"/>
</dbReference>
<evidence type="ECO:0000256" key="12">
    <source>
        <dbReference type="ARBA" id="ARBA00023125"/>
    </source>
</evidence>
<evidence type="ECO:0000256" key="9">
    <source>
        <dbReference type="ARBA" id="ARBA00022806"/>
    </source>
</evidence>
<dbReference type="InterPro" id="IPR037056">
    <property type="entry name" value="RNase_H1_N_sf"/>
</dbReference>
<dbReference type="Pfam" id="PF05970">
    <property type="entry name" value="PIF1"/>
    <property type="match status" value="1"/>
</dbReference>
<dbReference type="SMART" id="SM00382">
    <property type="entry name" value="AAA"/>
    <property type="match status" value="1"/>
</dbReference>
<keyword evidence="9 15" id="KW-0347">Helicase</keyword>
<comment type="catalytic activity">
    <reaction evidence="15">
        <text>ATP + H2O = ADP + phosphate + H(+)</text>
        <dbReference type="Rhea" id="RHEA:13065"/>
        <dbReference type="ChEBI" id="CHEBI:15377"/>
        <dbReference type="ChEBI" id="CHEBI:15378"/>
        <dbReference type="ChEBI" id="CHEBI:30616"/>
        <dbReference type="ChEBI" id="CHEBI:43474"/>
        <dbReference type="ChEBI" id="CHEBI:456216"/>
        <dbReference type="EC" id="5.6.2.3"/>
    </reaction>
</comment>
<dbReference type="SUPFAM" id="SSF52540">
    <property type="entry name" value="P-loop containing nucleoside triphosphate hydrolases"/>
    <property type="match status" value="2"/>
</dbReference>
<dbReference type="GO" id="GO:0005524">
    <property type="term" value="F:ATP binding"/>
    <property type="evidence" value="ECO:0007669"/>
    <property type="project" value="UniProtKB-KW"/>
</dbReference>
<evidence type="ECO:0000256" key="7">
    <source>
        <dbReference type="ARBA" id="ARBA00022763"/>
    </source>
</evidence>
<evidence type="ECO:0000256" key="5">
    <source>
        <dbReference type="ARBA" id="ARBA00022741"/>
    </source>
</evidence>
<proteinExistence type="inferred from homology"/>
<evidence type="ECO:0000256" key="16">
    <source>
        <dbReference type="SAM" id="MobiDB-lite"/>
    </source>
</evidence>
<evidence type="ECO:0000259" key="17">
    <source>
        <dbReference type="SMART" id="SM00382"/>
    </source>
</evidence>
<dbReference type="CDD" id="cd18809">
    <property type="entry name" value="SF1_C_RecD"/>
    <property type="match status" value="1"/>
</dbReference>
<dbReference type="GO" id="GO:0006281">
    <property type="term" value="P:DNA repair"/>
    <property type="evidence" value="ECO:0007669"/>
    <property type="project" value="UniProtKB-KW"/>
</dbReference>
<evidence type="ECO:0000256" key="2">
    <source>
        <dbReference type="ARBA" id="ARBA00005300"/>
    </source>
</evidence>
<dbReference type="GO" id="GO:0000723">
    <property type="term" value="P:telomere maintenance"/>
    <property type="evidence" value="ECO:0007669"/>
    <property type="project" value="InterPro"/>
</dbReference>
<evidence type="ECO:0000256" key="11">
    <source>
        <dbReference type="ARBA" id="ARBA00022842"/>
    </source>
</evidence>
<dbReference type="Gene3D" id="3.40.50.300">
    <property type="entry name" value="P-loop containing nucleotide triphosphate hydrolases"/>
    <property type="match status" value="2"/>
</dbReference>
<keyword evidence="10 15" id="KW-0067">ATP-binding</keyword>
<evidence type="ECO:0000256" key="13">
    <source>
        <dbReference type="ARBA" id="ARBA00023204"/>
    </source>
</evidence>
<keyword evidence="3" id="KW-0540">Nuclease</keyword>
<keyword evidence="6" id="KW-0255">Endonuclease</keyword>
<dbReference type="InterPro" id="IPR027417">
    <property type="entry name" value="P-loop_NTPase"/>
</dbReference>
<dbReference type="InterPro" id="IPR009027">
    <property type="entry name" value="Ribosomal_bL9/RNase_H1_N"/>
</dbReference>
<gene>
    <name evidence="18" type="ORF">JI435_008700</name>
</gene>
<dbReference type="GO" id="GO:0046872">
    <property type="term" value="F:metal ion binding"/>
    <property type="evidence" value="ECO:0007669"/>
    <property type="project" value="UniProtKB-KW"/>
</dbReference>
<evidence type="ECO:0000313" key="19">
    <source>
        <dbReference type="Proteomes" id="UP000663193"/>
    </source>
</evidence>
<evidence type="ECO:0000256" key="1">
    <source>
        <dbReference type="ARBA" id="ARBA00001946"/>
    </source>
</evidence>
<dbReference type="GO" id="GO:0006310">
    <property type="term" value="P:DNA recombination"/>
    <property type="evidence" value="ECO:0007669"/>
    <property type="project" value="UniProtKB-KW"/>
</dbReference>
<dbReference type="GO" id="GO:0043139">
    <property type="term" value="F:5'-3' DNA helicase activity"/>
    <property type="evidence" value="ECO:0007669"/>
    <property type="project" value="UniProtKB-EC"/>
</dbReference>
<dbReference type="InterPro" id="IPR010285">
    <property type="entry name" value="DNA_helicase_pif1-like_DEAD"/>
</dbReference>
<feature type="region of interest" description="Disordered" evidence="16">
    <location>
        <begin position="158"/>
        <end position="247"/>
    </location>
</feature>
<dbReference type="Gene3D" id="3.40.970.10">
    <property type="entry name" value="Ribonuclease H1, N-terminal domain"/>
    <property type="match status" value="1"/>
</dbReference>
<comment type="similarity">
    <text evidence="15">Belongs to the helicase family.</text>
</comment>
<evidence type="ECO:0000256" key="14">
    <source>
        <dbReference type="ARBA" id="ARBA00023235"/>
    </source>
</evidence>
<dbReference type="InterPro" id="IPR003593">
    <property type="entry name" value="AAA+_ATPase"/>
</dbReference>
<feature type="compositionally biased region" description="Basic and acidic residues" evidence="16">
    <location>
        <begin position="195"/>
        <end position="204"/>
    </location>
</feature>
<dbReference type="PANTHER" id="PTHR47642">
    <property type="entry name" value="ATP-DEPENDENT DNA HELICASE"/>
    <property type="match status" value="1"/>
</dbReference>
<dbReference type="InterPro" id="IPR049163">
    <property type="entry name" value="Pif1-like_2B_dom"/>
</dbReference>
<dbReference type="InterPro" id="IPR051055">
    <property type="entry name" value="PIF1_helicase"/>
</dbReference>
<evidence type="ECO:0000256" key="10">
    <source>
        <dbReference type="ARBA" id="ARBA00022840"/>
    </source>
</evidence>
<dbReference type="CDD" id="cd18037">
    <property type="entry name" value="DEXSc_Pif1_like"/>
    <property type="match status" value="1"/>
</dbReference>
<feature type="region of interest" description="Disordered" evidence="16">
    <location>
        <begin position="1"/>
        <end position="46"/>
    </location>
</feature>
<feature type="domain" description="AAA+ ATPase" evidence="17">
    <location>
        <begin position="415"/>
        <end position="565"/>
    </location>
</feature>
<feature type="compositionally biased region" description="Basic and acidic residues" evidence="16">
    <location>
        <begin position="158"/>
        <end position="176"/>
    </location>
</feature>
<evidence type="ECO:0000256" key="8">
    <source>
        <dbReference type="ARBA" id="ARBA00022801"/>
    </source>
</evidence>
<evidence type="ECO:0000256" key="3">
    <source>
        <dbReference type="ARBA" id="ARBA00022722"/>
    </source>
</evidence>
<dbReference type="Pfam" id="PF01693">
    <property type="entry name" value="Cauli_VI"/>
    <property type="match status" value="1"/>
</dbReference>